<feature type="DNA-binding region" description="Homeobox" evidence="2">
    <location>
        <begin position="92"/>
        <end position="156"/>
    </location>
</feature>
<dbReference type="CDD" id="cd00086">
    <property type="entry name" value="homeodomain"/>
    <property type="match status" value="1"/>
</dbReference>
<dbReference type="SMART" id="SM00389">
    <property type="entry name" value="HOX"/>
    <property type="match status" value="1"/>
</dbReference>
<reference evidence="6 7" key="1">
    <citation type="journal article" date="2023" name="G3 (Bethesda)">
        <title>A chromosome-length genome assembly and annotation of blackberry (Rubus argutus, cv. 'Hillquist').</title>
        <authorList>
            <person name="Bruna T."/>
            <person name="Aryal R."/>
            <person name="Dudchenko O."/>
            <person name="Sargent D.J."/>
            <person name="Mead D."/>
            <person name="Buti M."/>
            <person name="Cavallini A."/>
            <person name="Hytonen T."/>
            <person name="Andres J."/>
            <person name="Pham M."/>
            <person name="Weisz D."/>
            <person name="Mascagni F."/>
            <person name="Usai G."/>
            <person name="Natali L."/>
            <person name="Bassil N."/>
            <person name="Fernandez G.E."/>
            <person name="Lomsadze A."/>
            <person name="Armour M."/>
            <person name="Olukolu B."/>
            <person name="Poorten T."/>
            <person name="Britton C."/>
            <person name="Davik J."/>
            <person name="Ashrafi H."/>
            <person name="Aiden E.L."/>
            <person name="Borodovsky M."/>
            <person name="Worthington M."/>
        </authorList>
    </citation>
    <scope>NUCLEOTIDE SEQUENCE [LARGE SCALE GENOMIC DNA]</scope>
    <source>
        <strain evidence="6">PI 553951</strain>
    </source>
</reference>
<dbReference type="GO" id="GO:0003700">
    <property type="term" value="F:DNA-binding transcription factor activity"/>
    <property type="evidence" value="ECO:0007669"/>
    <property type="project" value="InterPro"/>
</dbReference>
<dbReference type="Proteomes" id="UP001457282">
    <property type="component" value="Unassembled WGS sequence"/>
</dbReference>
<organism evidence="6 7">
    <name type="scientific">Rubus argutus</name>
    <name type="common">Southern blackberry</name>
    <dbReference type="NCBI Taxonomy" id="59490"/>
    <lineage>
        <taxon>Eukaryota</taxon>
        <taxon>Viridiplantae</taxon>
        <taxon>Streptophyta</taxon>
        <taxon>Embryophyta</taxon>
        <taxon>Tracheophyta</taxon>
        <taxon>Spermatophyta</taxon>
        <taxon>Magnoliopsida</taxon>
        <taxon>eudicotyledons</taxon>
        <taxon>Gunneridae</taxon>
        <taxon>Pentapetalae</taxon>
        <taxon>rosids</taxon>
        <taxon>fabids</taxon>
        <taxon>Rosales</taxon>
        <taxon>Rosaceae</taxon>
        <taxon>Rosoideae</taxon>
        <taxon>Rosoideae incertae sedis</taxon>
        <taxon>Rubus</taxon>
    </lineage>
</organism>
<evidence type="ECO:0000256" key="1">
    <source>
        <dbReference type="ARBA" id="ARBA00004123"/>
    </source>
</evidence>
<keyword evidence="2 3" id="KW-0539">Nucleus</keyword>
<evidence type="ECO:0000256" key="2">
    <source>
        <dbReference type="PROSITE-ProRule" id="PRU00108"/>
    </source>
</evidence>
<evidence type="ECO:0000313" key="7">
    <source>
        <dbReference type="Proteomes" id="UP001457282"/>
    </source>
</evidence>
<feature type="region of interest" description="Disordered" evidence="4">
    <location>
        <begin position="153"/>
        <end position="199"/>
    </location>
</feature>
<comment type="subcellular location">
    <subcellularLocation>
        <location evidence="1 2 3">Nucleus</location>
    </subcellularLocation>
</comment>
<feature type="domain" description="Homeobox" evidence="5">
    <location>
        <begin position="90"/>
        <end position="155"/>
    </location>
</feature>
<feature type="compositionally biased region" description="Basic and acidic residues" evidence="4">
    <location>
        <begin position="174"/>
        <end position="184"/>
    </location>
</feature>
<dbReference type="InterPro" id="IPR009057">
    <property type="entry name" value="Homeodomain-like_sf"/>
</dbReference>
<proteinExistence type="predicted"/>
<protein>
    <recommendedName>
        <fullName evidence="5">Homeobox domain-containing protein</fullName>
    </recommendedName>
</protein>
<dbReference type="PANTHER" id="PTHR46777:SF17">
    <property type="entry name" value="HOMEOBOX DOMAIN-CONTAINING PROTEIN"/>
    <property type="match status" value="1"/>
</dbReference>
<evidence type="ECO:0000259" key="5">
    <source>
        <dbReference type="PROSITE" id="PS50071"/>
    </source>
</evidence>
<dbReference type="SUPFAM" id="SSF46689">
    <property type="entry name" value="Homeodomain-like"/>
    <property type="match status" value="1"/>
</dbReference>
<sequence length="199" mass="22985">MEWQSHRHQRRVLAMQMEGPRTQNPDGFCGKVMTDEQVDQLRKQIAVYAVICEQLVDMHKAFTAQHHDHLSGMKMGSVYGDSLLASGGNKVTTRQRWTPTCVQLEILERIYDEANGTPGKHRVKEITVELSQHGQVTETNVYNWFQNRRARSKRKQSVPARNIAESDLEPEVVSPKDKKTKPEDMYLQSPDTGYENFKW</sequence>
<dbReference type="EMBL" id="JBEDUW010000005">
    <property type="protein sequence ID" value="KAK9928399.1"/>
    <property type="molecule type" value="Genomic_DNA"/>
</dbReference>
<evidence type="ECO:0000256" key="3">
    <source>
        <dbReference type="RuleBase" id="RU000682"/>
    </source>
</evidence>
<dbReference type="Gene3D" id="1.10.10.60">
    <property type="entry name" value="Homeodomain-like"/>
    <property type="match status" value="1"/>
</dbReference>
<keyword evidence="7" id="KW-1185">Reference proteome</keyword>
<evidence type="ECO:0000256" key="4">
    <source>
        <dbReference type="SAM" id="MobiDB-lite"/>
    </source>
</evidence>
<name>A0AAW1WW82_RUBAR</name>
<dbReference type="InterPro" id="IPR044559">
    <property type="entry name" value="WOX13-like"/>
</dbReference>
<dbReference type="PANTHER" id="PTHR46777">
    <property type="entry name" value="WUSCHEL-RELATED HOMEOBOX 13"/>
    <property type="match status" value="1"/>
</dbReference>
<dbReference type="GO" id="GO:0005634">
    <property type="term" value="C:nucleus"/>
    <property type="evidence" value="ECO:0007669"/>
    <property type="project" value="UniProtKB-SubCell"/>
</dbReference>
<keyword evidence="2 3" id="KW-0238">DNA-binding</keyword>
<accession>A0AAW1WW82</accession>
<dbReference type="Pfam" id="PF00046">
    <property type="entry name" value="Homeodomain"/>
    <property type="match status" value="1"/>
</dbReference>
<keyword evidence="2 3" id="KW-0371">Homeobox</keyword>
<dbReference type="AlphaFoldDB" id="A0AAW1WW82"/>
<comment type="caution">
    <text evidence="6">The sequence shown here is derived from an EMBL/GenBank/DDBJ whole genome shotgun (WGS) entry which is preliminary data.</text>
</comment>
<evidence type="ECO:0000313" key="6">
    <source>
        <dbReference type="EMBL" id="KAK9928399.1"/>
    </source>
</evidence>
<dbReference type="GO" id="GO:0003677">
    <property type="term" value="F:DNA binding"/>
    <property type="evidence" value="ECO:0007669"/>
    <property type="project" value="UniProtKB-UniRule"/>
</dbReference>
<dbReference type="InterPro" id="IPR001356">
    <property type="entry name" value="HD"/>
</dbReference>
<gene>
    <name evidence="6" type="ORF">M0R45_025536</name>
</gene>
<dbReference type="PROSITE" id="PS50071">
    <property type="entry name" value="HOMEOBOX_2"/>
    <property type="match status" value="1"/>
</dbReference>